<accession>A0A3R6IUP1</accession>
<comment type="caution">
    <text evidence="1">The sequence shown here is derived from an EMBL/GenBank/DDBJ whole genome shotgun (WGS) entry which is preliminary data.</text>
</comment>
<protein>
    <recommendedName>
        <fullName evidence="3">Piwi domain-containing protein</fullName>
    </recommendedName>
</protein>
<organism evidence="1 2">
    <name type="scientific">Leyella stercorea</name>
    <dbReference type="NCBI Taxonomy" id="363265"/>
    <lineage>
        <taxon>Bacteria</taxon>
        <taxon>Pseudomonadati</taxon>
        <taxon>Bacteroidota</taxon>
        <taxon>Bacteroidia</taxon>
        <taxon>Bacteroidales</taxon>
        <taxon>Prevotellaceae</taxon>
        <taxon>Leyella</taxon>
    </lineage>
</organism>
<dbReference type="Proteomes" id="UP000286598">
    <property type="component" value="Unassembled WGS sequence"/>
</dbReference>
<dbReference type="RefSeq" id="WP_118355086.1">
    <property type="nucleotide sequence ID" value="NZ_DBFVST010000047.1"/>
</dbReference>
<evidence type="ECO:0000313" key="1">
    <source>
        <dbReference type="EMBL" id="RHK51146.1"/>
    </source>
</evidence>
<dbReference type="EMBL" id="QRNO01000020">
    <property type="protein sequence ID" value="RHK51146.1"/>
    <property type="molecule type" value="Genomic_DNA"/>
</dbReference>
<reference evidence="1 2" key="1">
    <citation type="submission" date="2018-08" db="EMBL/GenBank/DDBJ databases">
        <title>A genome reference for cultivated species of the human gut microbiota.</title>
        <authorList>
            <person name="Zou Y."/>
            <person name="Xue W."/>
            <person name="Luo G."/>
        </authorList>
    </citation>
    <scope>NUCLEOTIDE SEQUENCE [LARGE SCALE GENOMIC DNA]</scope>
    <source>
        <strain evidence="1 2">AF42-9</strain>
    </source>
</reference>
<keyword evidence="2" id="KW-1185">Reference proteome</keyword>
<evidence type="ECO:0000313" key="2">
    <source>
        <dbReference type="Proteomes" id="UP000286598"/>
    </source>
</evidence>
<proteinExistence type="predicted"/>
<sequence>MIDEQYIKSLPLTTNKIEVIFDQDAFFSKYAIVSYYGTNKESKNLAYEQFADKPCLSVTGIRARWGNLRFPETRFFILAKKGDEAEVLNSLRDYDFVSSKYDTLEEYDDKLKMRIIASLAINSLGKKKSNKMMYNDGSLLVCDDKNFNVPKSRKELVCLKIEVNEYMNLIARTTSFSNPSSYKELSKRKNCVFHVGKDVGGYLWEGQSVKPIVIREVKNDGYNLQELYVQKKKYSNNKNNVPYWPYNKENYTHGKLFVIWQIVQLVNESFNGVVIIKFCDFNVLHYDECRSGKEMMLFMQNYLDGRTIFIEDPFKTDYSKSIAKQFKNEARIIIGDNLLFTEKPSGNDMVVKLCEPREKEQSQTYYTQSLERLSHSGNALQHIIISGNEKDDAIDKASARRILIELLVKDSLVKGNLPVQLTRLIQKWTFYRYKINNGTVHGASFFVNTKGDIAIQEYGLGQNRLGDDFESFVQNNLNYYDCDKIRGARDYMAMKRNGNVYLIIDTDEIPILDVSQINDAYDDVVNRGETIALFKRKSNNEAHKYLRGYIGFHLWKSDGIDGESNGSYSYISGTNSENMQITQGTKMDKMPRARRIFILHQENPSTVEAEIMEIVEMLKFGFGRWNELMTYPFPFKFLQEYLDNVCETVFSKHWKEITYSGEL</sequence>
<dbReference type="AlphaFoldDB" id="A0A3R6IUP1"/>
<dbReference type="OrthoDB" id="5826790at2"/>
<name>A0A3R6IUP1_9BACT</name>
<gene>
    <name evidence="1" type="ORF">DW060_05485</name>
</gene>
<evidence type="ECO:0008006" key="3">
    <source>
        <dbReference type="Google" id="ProtNLM"/>
    </source>
</evidence>